<keyword evidence="5" id="KW-1185">Reference proteome</keyword>
<reference evidence="5" key="1">
    <citation type="submission" date="2010-08" db="EMBL/GenBank/DDBJ databases">
        <authorList>
            <consortium name="Caenorhabditis japonica Sequencing Consortium"/>
            <person name="Wilson R.K."/>
        </authorList>
    </citation>
    <scope>NUCLEOTIDE SEQUENCE [LARGE SCALE GENOMIC DNA]</scope>
    <source>
        <strain evidence="5">DF5081</strain>
    </source>
</reference>
<proteinExistence type="predicted"/>
<evidence type="ECO:0000256" key="3">
    <source>
        <dbReference type="SAM" id="SignalP"/>
    </source>
</evidence>
<organism evidence="4 5">
    <name type="scientific">Caenorhabditis japonica</name>
    <dbReference type="NCBI Taxonomy" id="281687"/>
    <lineage>
        <taxon>Eukaryota</taxon>
        <taxon>Metazoa</taxon>
        <taxon>Ecdysozoa</taxon>
        <taxon>Nematoda</taxon>
        <taxon>Chromadorea</taxon>
        <taxon>Rhabditida</taxon>
        <taxon>Rhabditina</taxon>
        <taxon>Rhabditomorpha</taxon>
        <taxon>Rhabditoidea</taxon>
        <taxon>Rhabditidae</taxon>
        <taxon>Peloderinae</taxon>
        <taxon>Caenorhabditis</taxon>
    </lineage>
</organism>
<keyword evidence="3" id="KW-0732">Signal</keyword>
<reference evidence="4" key="2">
    <citation type="submission" date="2022-06" db="UniProtKB">
        <authorList>
            <consortium name="EnsemblMetazoa"/>
        </authorList>
    </citation>
    <scope>IDENTIFICATION</scope>
    <source>
        <strain evidence="4">DF5081</strain>
    </source>
</reference>
<evidence type="ECO:0000256" key="2">
    <source>
        <dbReference type="SAM" id="Phobius"/>
    </source>
</evidence>
<dbReference type="OMA" id="PICCGFG"/>
<feature type="region of interest" description="Disordered" evidence="1">
    <location>
        <begin position="164"/>
        <end position="214"/>
    </location>
</feature>
<protein>
    <recommendedName>
        <fullName evidence="6">Vesicular, overexpressed in cancer, prosurvival protein 1</fullName>
    </recommendedName>
</protein>
<feature type="transmembrane region" description="Helical" evidence="2">
    <location>
        <begin position="90"/>
        <end position="115"/>
    </location>
</feature>
<evidence type="ECO:0000313" key="4">
    <source>
        <dbReference type="EnsemblMetazoa" id="CJA08464.1"/>
    </source>
</evidence>
<dbReference type="Proteomes" id="UP000005237">
    <property type="component" value="Unassembled WGS sequence"/>
</dbReference>
<evidence type="ECO:0000313" key="5">
    <source>
        <dbReference type="Proteomes" id="UP000005237"/>
    </source>
</evidence>
<dbReference type="AlphaFoldDB" id="A0A8R1DQ37"/>
<dbReference type="EnsemblMetazoa" id="CJA08464.1">
    <property type="protein sequence ID" value="CJA08464.1"/>
    <property type="gene ID" value="WBGene00127668"/>
</dbReference>
<feature type="compositionally biased region" description="Low complexity" evidence="1">
    <location>
        <begin position="205"/>
        <end position="214"/>
    </location>
</feature>
<keyword evidence="2" id="KW-0472">Membrane</keyword>
<name>A0A8R1DQ37_CAEJA</name>
<keyword evidence="2" id="KW-1133">Transmembrane helix</keyword>
<sequence length="214" mass="23729">MKNCLGLLLLLVVLHQGVVNATVKCPKSVFGTELECAFECCTSFEGPNQGYYCCGLEEKRLTERHGGGHGVEAGRAERFVAYGSTFQVDYTMLVIGLIVSILVSILLSFFCCLLCNGCWLHRRRNPQQYESVHDNGWYPICCGFGIPMGTIVFSSHPPQYREDSEMYGGSSMSSLPSSKQRVRFNPDGTPRGVLKNGHEGGGHGNQQPQQYYRD</sequence>
<accession>A0A8R1DQ37</accession>
<feature type="signal peptide" evidence="3">
    <location>
        <begin position="1"/>
        <end position="21"/>
    </location>
</feature>
<evidence type="ECO:0000256" key="1">
    <source>
        <dbReference type="SAM" id="MobiDB-lite"/>
    </source>
</evidence>
<keyword evidence="2" id="KW-0812">Transmembrane</keyword>
<feature type="chain" id="PRO_5035885344" description="Vesicular, overexpressed in cancer, prosurvival protein 1" evidence="3">
    <location>
        <begin position="22"/>
        <end position="214"/>
    </location>
</feature>
<evidence type="ECO:0008006" key="6">
    <source>
        <dbReference type="Google" id="ProtNLM"/>
    </source>
</evidence>